<keyword evidence="4 7" id="KW-1133">Transmembrane helix</keyword>
<evidence type="ECO:0000256" key="4">
    <source>
        <dbReference type="ARBA" id="ARBA00022989"/>
    </source>
</evidence>
<accession>A0A4V2YYW8</accession>
<feature type="domain" description="ABC3 transporter permease C-terminal" evidence="8">
    <location>
        <begin position="707"/>
        <end position="822"/>
    </location>
</feature>
<evidence type="ECO:0000256" key="7">
    <source>
        <dbReference type="SAM" id="Phobius"/>
    </source>
</evidence>
<evidence type="ECO:0000256" key="1">
    <source>
        <dbReference type="ARBA" id="ARBA00004651"/>
    </source>
</evidence>
<comment type="similarity">
    <text evidence="6">Belongs to the ABC-4 integral membrane protein family.</text>
</comment>
<dbReference type="InterPro" id="IPR050250">
    <property type="entry name" value="Macrolide_Exporter_MacB"/>
</dbReference>
<dbReference type="GO" id="GO:0005886">
    <property type="term" value="C:plasma membrane"/>
    <property type="evidence" value="ECO:0007669"/>
    <property type="project" value="UniProtKB-SubCell"/>
</dbReference>
<dbReference type="Pfam" id="PF02687">
    <property type="entry name" value="FtsX"/>
    <property type="match status" value="2"/>
</dbReference>
<feature type="transmembrane region" description="Helical" evidence="7">
    <location>
        <begin position="748"/>
        <end position="781"/>
    </location>
</feature>
<feature type="transmembrane region" description="Helical" evidence="7">
    <location>
        <begin position="429"/>
        <end position="452"/>
    </location>
</feature>
<feature type="transmembrane region" description="Helical" evidence="7">
    <location>
        <begin position="473"/>
        <end position="497"/>
    </location>
</feature>
<evidence type="ECO:0000256" key="5">
    <source>
        <dbReference type="ARBA" id="ARBA00023136"/>
    </source>
</evidence>
<feature type="transmembrane region" description="Helical" evidence="7">
    <location>
        <begin position="395"/>
        <end position="417"/>
    </location>
</feature>
<comment type="subcellular location">
    <subcellularLocation>
        <location evidence="1">Cell membrane</location>
        <topology evidence="1">Multi-pass membrane protein</topology>
    </subcellularLocation>
</comment>
<keyword evidence="10" id="KW-1185">Reference proteome</keyword>
<evidence type="ECO:0000256" key="6">
    <source>
        <dbReference type="ARBA" id="ARBA00038076"/>
    </source>
</evidence>
<feature type="transmembrane region" description="Helical" evidence="7">
    <location>
        <begin position="299"/>
        <end position="326"/>
    </location>
</feature>
<keyword evidence="3 7" id="KW-0812">Transmembrane</keyword>
<feature type="transmembrane region" description="Helical" evidence="7">
    <location>
        <begin position="706"/>
        <end position="727"/>
    </location>
</feature>
<dbReference type="AlphaFoldDB" id="A0A4V2YYW8"/>
<dbReference type="OrthoDB" id="3223244at2"/>
<dbReference type="RefSeq" id="WP_131889814.1">
    <property type="nucleotide sequence ID" value="NZ_SMKU01000016.1"/>
</dbReference>
<reference evidence="9 10" key="1">
    <citation type="submission" date="2019-03" db="EMBL/GenBank/DDBJ databases">
        <title>Draft genome sequences of novel Actinobacteria.</title>
        <authorList>
            <person name="Sahin N."/>
            <person name="Ay H."/>
            <person name="Saygin H."/>
        </authorList>
    </citation>
    <scope>NUCLEOTIDE SEQUENCE [LARGE SCALE GENOMIC DNA]</scope>
    <source>
        <strain evidence="9 10">H3C3</strain>
    </source>
</reference>
<feature type="domain" description="ABC3 transporter permease C-terminal" evidence="8">
    <location>
        <begin position="258"/>
        <end position="374"/>
    </location>
</feature>
<comment type="caution">
    <text evidence="9">The sequence shown here is derived from an EMBL/GenBank/DDBJ whole genome shotgun (WGS) entry which is preliminary data.</text>
</comment>
<keyword evidence="2" id="KW-1003">Cell membrane</keyword>
<dbReference type="InterPro" id="IPR003838">
    <property type="entry name" value="ABC3_permease_C"/>
</dbReference>
<dbReference type="EMBL" id="SMKU01000016">
    <property type="protein sequence ID" value="TDD94827.1"/>
    <property type="molecule type" value="Genomic_DNA"/>
</dbReference>
<feature type="transmembrane region" description="Helical" evidence="7">
    <location>
        <begin position="258"/>
        <end position="278"/>
    </location>
</feature>
<dbReference type="PANTHER" id="PTHR30572">
    <property type="entry name" value="MEMBRANE COMPONENT OF TRANSPORTER-RELATED"/>
    <property type="match status" value="1"/>
</dbReference>
<gene>
    <name evidence="9" type="ORF">E1298_06140</name>
</gene>
<evidence type="ECO:0000256" key="3">
    <source>
        <dbReference type="ARBA" id="ARBA00022692"/>
    </source>
</evidence>
<evidence type="ECO:0000259" key="8">
    <source>
        <dbReference type="Pfam" id="PF02687"/>
    </source>
</evidence>
<proteinExistence type="inferred from homology"/>
<evidence type="ECO:0000256" key="2">
    <source>
        <dbReference type="ARBA" id="ARBA00022475"/>
    </source>
</evidence>
<dbReference type="PANTHER" id="PTHR30572:SF4">
    <property type="entry name" value="ABC TRANSPORTER PERMEASE YTRF"/>
    <property type="match status" value="1"/>
</dbReference>
<dbReference type="Proteomes" id="UP000294513">
    <property type="component" value="Unassembled WGS sequence"/>
</dbReference>
<sequence length="833" mass="86358">MSGEQSTAAVLRLALATIRTRWISFVGAFFALVGGVAIVVPMLLTLAAALQTPFPGPQRFAEAPVVVTPHDTLPFRYEGIQLDMKLQRPAPLPPELVTRLSSAGRTVPDRTFDVRTAGGPAKQVGHGWSAAALGRYRLTAGRAPGADDQIVLASGSAADVGRKLSVDTGAGRQTFTVSGVVKPQWFESAVFFTDQAAARIEPSTAAAAVFASPEAVRQAVGNAANVLTGSDRKKADPDPSGGKDLLNGTEITAETTTAVVSFVAIFVVIATFAFVADLRRREMAQLRMIGATPRQMRRMIIGEAALIGVVASLVGCGIGVFGGRLVGEWLVDAEVAPGWFTVGVSWWPLPVGFATGLLSALGGSSVTAWRAGRVAPVEALRDAAVDKRVMTPTRWLLGIAALGSAVAVAASTISGSPTAMTNLRKVIDIPLLFVGAFALLLPVMAGPLVRWLTWPLTRMGTASMIVRANAMAAARRTAATAGAVVVAVGVAATFFIIQDNSESAVTHQTAQTVRADFVVLPGNGRTLPDATVAALRQVKGVQVAPVREAQVYVGSRNGDFIDALNAQVVDPADVPNVEAPALRSGSLRDFGPASLIVDQKASGGGDLEPGTQVSIWGPDGTKRDVTVKAVARTGLANDLCFLSSDAVTGGSPRRVDVRVLPGTAPAMAEQALRTAMAGQPAKVVSRTQALEAKTSDSNESSRTTTFLVLGIALIYSLVAVANTMVMASTGRRRELAALHLAGATRRQILWWVAAESAIAVALGAIVACFAGLSVLLVQGIAIHSLIGSFPVTIPWLSTGAVILACAGIGVLAATIAAANAMRGRVTELAGIRE</sequence>
<keyword evidence="5 7" id="KW-0472">Membrane</keyword>
<feature type="transmembrane region" description="Helical" evidence="7">
    <location>
        <begin position="793"/>
        <end position="818"/>
    </location>
</feature>
<dbReference type="GO" id="GO:0022857">
    <property type="term" value="F:transmembrane transporter activity"/>
    <property type="evidence" value="ECO:0007669"/>
    <property type="project" value="TreeGrafter"/>
</dbReference>
<evidence type="ECO:0000313" key="9">
    <source>
        <dbReference type="EMBL" id="TDD94827.1"/>
    </source>
</evidence>
<protein>
    <submittedName>
        <fullName evidence="9">ABC transporter permease</fullName>
    </submittedName>
</protein>
<feature type="transmembrane region" description="Helical" evidence="7">
    <location>
        <begin position="346"/>
        <end position="369"/>
    </location>
</feature>
<organism evidence="9 10">
    <name type="scientific">Actinomadura rubrisoli</name>
    <dbReference type="NCBI Taxonomy" id="2530368"/>
    <lineage>
        <taxon>Bacteria</taxon>
        <taxon>Bacillati</taxon>
        <taxon>Actinomycetota</taxon>
        <taxon>Actinomycetes</taxon>
        <taxon>Streptosporangiales</taxon>
        <taxon>Thermomonosporaceae</taxon>
        <taxon>Actinomadura</taxon>
    </lineage>
</organism>
<feature type="transmembrane region" description="Helical" evidence="7">
    <location>
        <begin position="22"/>
        <end position="50"/>
    </location>
</feature>
<name>A0A4V2YYW8_9ACTN</name>
<evidence type="ECO:0000313" key="10">
    <source>
        <dbReference type="Proteomes" id="UP000294513"/>
    </source>
</evidence>